<dbReference type="AlphaFoldDB" id="A0A511X8P2"/>
<dbReference type="Gene3D" id="3.40.50.12500">
    <property type="match status" value="1"/>
</dbReference>
<dbReference type="STRING" id="1120919.GCA_000429165_02089"/>
<dbReference type="EMBL" id="BJYF01000006">
    <property type="protein sequence ID" value="GEN59302.1"/>
    <property type="molecule type" value="Genomic_DNA"/>
</dbReference>
<dbReference type="PANTHER" id="PTHR28047:SF5">
    <property type="entry name" value="PROTEIN DCG1"/>
    <property type="match status" value="1"/>
</dbReference>
<comment type="caution">
    <text evidence="2">The sequence shown here is derived from an EMBL/GenBank/DDBJ whole genome shotgun (WGS) entry which is preliminary data.</text>
</comment>
<evidence type="ECO:0000313" key="3">
    <source>
        <dbReference type="Proteomes" id="UP000321635"/>
    </source>
</evidence>
<dbReference type="InterPro" id="IPR053714">
    <property type="entry name" value="Iso_Racemase_Enz_sf"/>
</dbReference>
<reference evidence="2 3" key="1">
    <citation type="submission" date="2019-07" db="EMBL/GenBank/DDBJ databases">
        <title>Whole genome shotgun sequence of Acetobacter nitrogenifigens NBRC 105050.</title>
        <authorList>
            <person name="Hosoyama A."/>
            <person name="Uohara A."/>
            <person name="Ohji S."/>
            <person name="Ichikawa N."/>
        </authorList>
    </citation>
    <scope>NUCLEOTIDE SEQUENCE [LARGE SCALE GENOMIC DNA]</scope>
    <source>
        <strain evidence="2 3">NBRC 105050</strain>
    </source>
</reference>
<keyword evidence="3" id="KW-1185">Reference proteome</keyword>
<comment type="similarity">
    <text evidence="1">Belongs to the HyuE racemase family.</text>
</comment>
<dbReference type="RefSeq" id="WP_026398002.1">
    <property type="nucleotide sequence ID" value="NZ_AUBI01000006.1"/>
</dbReference>
<dbReference type="Proteomes" id="UP000321635">
    <property type="component" value="Unassembled WGS sequence"/>
</dbReference>
<evidence type="ECO:0000313" key="2">
    <source>
        <dbReference type="EMBL" id="GEN59302.1"/>
    </source>
</evidence>
<gene>
    <name evidence="2" type="ORF">ANI02nite_11860</name>
</gene>
<protein>
    <submittedName>
        <fullName evidence="2">Hydantoin racemase</fullName>
    </submittedName>
</protein>
<proteinExistence type="inferred from homology"/>
<evidence type="ECO:0000256" key="1">
    <source>
        <dbReference type="ARBA" id="ARBA00038414"/>
    </source>
</evidence>
<sequence>MSSIESGNILVINPNSSEAVTRAIDAAVEPLRAASPFPIIVTGLRDTPSGIALQSDADQVAPPVLQTMLAHPARGYVVACFSDPGVTGAREVIAAPVRGIGESAILHAMTRADRFGVIALSASSVLRQRRLVRVMGVAERYAGSRAVDARAEETTNDALLDRMNEAAFRLVADGADIIIMGCAGMAHFRARIEAHCQRPVVEPTRAAVAALIGDCLLRSCDV</sequence>
<dbReference type="SUPFAM" id="SSF53681">
    <property type="entry name" value="Aspartate/glutamate racemase"/>
    <property type="match status" value="1"/>
</dbReference>
<dbReference type="GO" id="GO:0047661">
    <property type="term" value="F:amino-acid racemase activity"/>
    <property type="evidence" value="ECO:0007669"/>
    <property type="project" value="InterPro"/>
</dbReference>
<dbReference type="InterPro" id="IPR015942">
    <property type="entry name" value="Asp/Glu/hydantoin_racemase"/>
</dbReference>
<dbReference type="InterPro" id="IPR052186">
    <property type="entry name" value="Hydantoin_racemase-like"/>
</dbReference>
<dbReference type="PANTHER" id="PTHR28047">
    <property type="entry name" value="PROTEIN DCG1"/>
    <property type="match status" value="1"/>
</dbReference>
<accession>A0A511X8P2</accession>
<dbReference type="Pfam" id="PF01177">
    <property type="entry name" value="Asp_Glu_race"/>
    <property type="match status" value="1"/>
</dbReference>
<name>A0A511X8P2_9PROT</name>
<organism evidence="2 3">
    <name type="scientific">Acetobacter nitrogenifigens DSM 23921 = NBRC 105050</name>
    <dbReference type="NCBI Taxonomy" id="1120919"/>
    <lineage>
        <taxon>Bacteria</taxon>
        <taxon>Pseudomonadati</taxon>
        <taxon>Pseudomonadota</taxon>
        <taxon>Alphaproteobacteria</taxon>
        <taxon>Acetobacterales</taxon>
        <taxon>Acetobacteraceae</taxon>
        <taxon>Acetobacter</taxon>
    </lineage>
</organism>
<dbReference type="InterPro" id="IPR001920">
    <property type="entry name" value="Asp/Glu_race"/>
</dbReference>
<dbReference type="OrthoDB" id="9791723at2"/>